<dbReference type="RefSeq" id="WP_116236338.1">
    <property type="nucleotide sequence ID" value="NZ_QRDP01000004.1"/>
</dbReference>
<dbReference type="InterPro" id="IPR012292">
    <property type="entry name" value="Globin/Proto"/>
</dbReference>
<evidence type="ECO:0008006" key="3">
    <source>
        <dbReference type="Google" id="ProtNLM"/>
    </source>
</evidence>
<name>A0A3D9FHF9_9SPHN</name>
<reference evidence="1 2" key="1">
    <citation type="submission" date="2018-07" db="EMBL/GenBank/DDBJ databases">
        <title>Genomic Encyclopedia of Type Strains, Phase IV (KMG-IV): sequencing the most valuable type-strain genomes for metagenomic binning, comparative biology and taxonomic classification.</title>
        <authorList>
            <person name="Goeker M."/>
        </authorList>
    </citation>
    <scope>NUCLEOTIDE SEQUENCE [LARGE SCALE GENOMIC DNA]</scope>
    <source>
        <strain evidence="1 2">DSM 26725</strain>
    </source>
</reference>
<accession>A0A3D9FHF9</accession>
<keyword evidence="2" id="KW-1185">Reference proteome</keyword>
<dbReference type="AlphaFoldDB" id="A0A3D9FHF9"/>
<dbReference type="Gene3D" id="1.10.490.10">
    <property type="entry name" value="Globins"/>
    <property type="match status" value="1"/>
</dbReference>
<comment type="caution">
    <text evidence="1">The sequence shown here is derived from an EMBL/GenBank/DDBJ whole genome shotgun (WGS) entry which is preliminary data.</text>
</comment>
<dbReference type="OrthoDB" id="7559331at2"/>
<dbReference type="EMBL" id="QRDP01000004">
    <property type="protein sequence ID" value="RED17002.1"/>
    <property type="molecule type" value="Genomic_DNA"/>
</dbReference>
<dbReference type="Proteomes" id="UP000256310">
    <property type="component" value="Unassembled WGS sequence"/>
</dbReference>
<protein>
    <recommendedName>
        <fullName evidence="3">Hemoglobin-like flavoprotein</fullName>
    </recommendedName>
</protein>
<organism evidence="1 2">
    <name type="scientific">Parasphingopyxis lamellibrachiae</name>
    <dbReference type="NCBI Taxonomy" id="680125"/>
    <lineage>
        <taxon>Bacteria</taxon>
        <taxon>Pseudomonadati</taxon>
        <taxon>Pseudomonadota</taxon>
        <taxon>Alphaproteobacteria</taxon>
        <taxon>Sphingomonadales</taxon>
        <taxon>Sphingomonadaceae</taxon>
        <taxon>Parasphingopyxis</taxon>
    </lineage>
</organism>
<sequence>MMTDSATIDDSPAMMAVMERAGEAGVDIVPIIFDRFFAEFPETRALFPHVEAAAGRMVNETLEALFGLAEGAWWVNTTIVNFVDLHRNYGAIPMAQWTAWIDMTVDALLEAASESADGGAAWRRQAERLKAMIDA</sequence>
<evidence type="ECO:0000313" key="2">
    <source>
        <dbReference type="Proteomes" id="UP000256310"/>
    </source>
</evidence>
<proteinExistence type="predicted"/>
<evidence type="ECO:0000313" key="1">
    <source>
        <dbReference type="EMBL" id="RED17002.1"/>
    </source>
</evidence>
<dbReference type="GO" id="GO:0019825">
    <property type="term" value="F:oxygen binding"/>
    <property type="evidence" value="ECO:0007669"/>
    <property type="project" value="InterPro"/>
</dbReference>
<dbReference type="GO" id="GO:0020037">
    <property type="term" value="F:heme binding"/>
    <property type="evidence" value="ECO:0007669"/>
    <property type="project" value="InterPro"/>
</dbReference>
<dbReference type="InterPro" id="IPR009050">
    <property type="entry name" value="Globin-like_sf"/>
</dbReference>
<gene>
    <name evidence="1" type="ORF">DFR46_2036</name>
</gene>
<dbReference type="SUPFAM" id="SSF46458">
    <property type="entry name" value="Globin-like"/>
    <property type="match status" value="1"/>
</dbReference>